<comment type="caution">
    <text evidence="1">The sequence shown here is derived from an EMBL/GenBank/DDBJ whole genome shotgun (WGS) entry which is preliminary data.</text>
</comment>
<reference evidence="1 2" key="1">
    <citation type="submission" date="2020-08" db="EMBL/GenBank/DDBJ databases">
        <title>Sequencing the genomes of 1000 actinobacteria strains.</title>
        <authorList>
            <person name="Klenk H.-P."/>
        </authorList>
    </citation>
    <scope>NUCLEOTIDE SEQUENCE [LARGE SCALE GENOMIC DNA]</scope>
    <source>
        <strain evidence="1 2">DSM 45584</strain>
    </source>
</reference>
<dbReference type="EMBL" id="JACHIW010000001">
    <property type="protein sequence ID" value="MBB5153157.1"/>
    <property type="molecule type" value="Genomic_DNA"/>
</dbReference>
<accession>A0A840PZH4</accession>
<gene>
    <name evidence="1" type="ORF">BJ970_000691</name>
</gene>
<keyword evidence="2" id="KW-1185">Reference proteome</keyword>
<proteinExistence type="predicted"/>
<protein>
    <submittedName>
        <fullName evidence="1">Uncharacterized protein</fullName>
    </submittedName>
</protein>
<dbReference type="AlphaFoldDB" id="A0A840PZH4"/>
<dbReference type="Proteomes" id="UP000584374">
    <property type="component" value="Unassembled WGS sequence"/>
</dbReference>
<organism evidence="1 2">
    <name type="scientific">Saccharopolyspora phatthalungensis</name>
    <dbReference type="NCBI Taxonomy" id="664693"/>
    <lineage>
        <taxon>Bacteria</taxon>
        <taxon>Bacillati</taxon>
        <taxon>Actinomycetota</taxon>
        <taxon>Actinomycetes</taxon>
        <taxon>Pseudonocardiales</taxon>
        <taxon>Pseudonocardiaceae</taxon>
        <taxon>Saccharopolyspora</taxon>
    </lineage>
</organism>
<sequence length="38" mass="3893">MELRLGAFGKAGFGWAAEAGLPNKNAALMVFGRPASGE</sequence>
<evidence type="ECO:0000313" key="1">
    <source>
        <dbReference type="EMBL" id="MBB5153157.1"/>
    </source>
</evidence>
<evidence type="ECO:0000313" key="2">
    <source>
        <dbReference type="Proteomes" id="UP000584374"/>
    </source>
</evidence>
<name>A0A840PZH4_9PSEU</name>